<evidence type="ECO:0000313" key="2">
    <source>
        <dbReference type="EMBL" id="OLR92749.1"/>
    </source>
</evidence>
<dbReference type="EMBL" id="MKQR01000016">
    <property type="protein sequence ID" value="OLR92749.1"/>
    <property type="molecule type" value="Genomic_DNA"/>
</dbReference>
<keyword evidence="1" id="KW-1133">Transmembrane helix</keyword>
<reference evidence="2 3" key="1">
    <citation type="submission" date="2016-10" db="EMBL/GenBank/DDBJ databases">
        <title>The Draft Genome Sequence of Actinokineospora bangkokensis 44EHWT reveals the biosynthetic pathway of antifungal compounds Thailandins with unusual extender unit butylmalonyl-CoA.</title>
        <authorList>
            <person name="Greule A."/>
            <person name="Intra B."/>
            <person name="Flemming S."/>
            <person name="Rommel M.G."/>
            <person name="Panbangred W."/>
            <person name="Bechthold A."/>
        </authorList>
    </citation>
    <scope>NUCLEOTIDE SEQUENCE [LARGE SCALE GENOMIC DNA]</scope>
    <source>
        <strain evidence="2 3">44EHW</strain>
    </source>
</reference>
<keyword evidence="1" id="KW-0472">Membrane</keyword>
<dbReference type="Proteomes" id="UP000186040">
    <property type="component" value="Unassembled WGS sequence"/>
</dbReference>
<dbReference type="STRING" id="1193682.BJP25_21250"/>
<comment type="caution">
    <text evidence="2">The sequence shown here is derived from an EMBL/GenBank/DDBJ whole genome shotgun (WGS) entry which is preliminary data.</text>
</comment>
<accession>A0A1Q9LL83</accession>
<gene>
    <name evidence="2" type="ORF">BJP25_21250</name>
</gene>
<evidence type="ECO:0000313" key="3">
    <source>
        <dbReference type="Proteomes" id="UP000186040"/>
    </source>
</evidence>
<feature type="transmembrane region" description="Helical" evidence="1">
    <location>
        <begin position="38"/>
        <end position="60"/>
    </location>
</feature>
<sequence>MVGNVRWAAGVSLILGFFGGLLTWAGGRLVDHHRAGRIGLIMMLCAVGGGLLYGVGWQIINSFAGLK</sequence>
<name>A0A1Q9LL83_9PSEU</name>
<evidence type="ECO:0000256" key="1">
    <source>
        <dbReference type="SAM" id="Phobius"/>
    </source>
</evidence>
<keyword evidence="1" id="KW-0812">Transmembrane</keyword>
<organism evidence="2 3">
    <name type="scientific">Actinokineospora bangkokensis</name>
    <dbReference type="NCBI Taxonomy" id="1193682"/>
    <lineage>
        <taxon>Bacteria</taxon>
        <taxon>Bacillati</taxon>
        <taxon>Actinomycetota</taxon>
        <taxon>Actinomycetes</taxon>
        <taxon>Pseudonocardiales</taxon>
        <taxon>Pseudonocardiaceae</taxon>
        <taxon>Actinokineospora</taxon>
    </lineage>
</organism>
<dbReference type="AlphaFoldDB" id="A0A1Q9LL83"/>
<protein>
    <submittedName>
        <fullName evidence="2">Uncharacterized protein</fullName>
    </submittedName>
</protein>
<keyword evidence="3" id="KW-1185">Reference proteome</keyword>
<proteinExistence type="predicted"/>
<feature type="transmembrane region" description="Helical" evidence="1">
    <location>
        <begin position="6"/>
        <end position="26"/>
    </location>
</feature>